<evidence type="ECO:0000256" key="4">
    <source>
        <dbReference type="ARBA" id="ARBA00012297"/>
    </source>
</evidence>
<evidence type="ECO:0000256" key="6">
    <source>
        <dbReference type="ARBA" id="ARBA00022729"/>
    </source>
</evidence>
<keyword evidence="12" id="KW-0439">Lignin degradation</keyword>
<keyword evidence="18" id="KW-1185">Reference proteome</keyword>
<feature type="domain" description="Plastocyanin-like" evidence="15">
    <location>
        <begin position="419"/>
        <end position="539"/>
    </location>
</feature>
<evidence type="ECO:0000256" key="11">
    <source>
        <dbReference type="ARBA" id="ARBA00023180"/>
    </source>
</evidence>
<dbReference type="InterPro" id="IPR045087">
    <property type="entry name" value="Cu-oxidase_fam"/>
</dbReference>
<evidence type="ECO:0000259" key="15">
    <source>
        <dbReference type="Pfam" id="PF07731"/>
    </source>
</evidence>
<dbReference type="OrthoDB" id="2121828at2759"/>
<dbReference type="InterPro" id="IPR011707">
    <property type="entry name" value="Cu-oxidase-like_N"/>
</dbReference>
<dbReference type="AlphaFoldDB" id="A0A6G1JNN6"/>
<accession>A0A6G1JNN6</accession>
<evidence type="ECO:0000313" key="18">
    <source>
        <dbReference type="Proteomes" id="UP000799291"/>
    </source>
</evidence>
<dbReference type="Proteomes" id="UP000799291">
    <property type="component" value="Unassembled WGS sequence"/>
</dbReference>
<comment type="cofactor">
    <cofactor evidence="2">
        <name>Cu cation</name>
        <dbReference type="ChEBI" id="CHEBI:23378"/>
    </cofactor>
</comment>
<keyword evidence="5" id="KW-0479">Metal-binding</keyword>
<dbReference type="InterPro" id="IPR002355">
    <property type="entry name" value="Cu_oxidase_Cu_BS"/>
</dbReference>
<reference evidence="17" key="1">
    <citation type="journal article" date="2020" name="Stud. Mycol.">
        <title>101 Dothideomycetes genomes: a test case for predicting lifestyles and emergence of pathogens.</title>
        <authorList>
            <person name="Haridas S."/>
            <person name="Albert R."/>
            <person name="Binder M."/>
            <person name="Bloem J."/>
            <person name="Labutti K."/>
            <person name="Salamov A."/>
            <person name="Andreopoulos B."/>
            <person name="Baker S."/>
            <person name="Barry K."/>
            <person name="Bills G."/>
            <person name="Bluhm B."/>
            <person name="Cannon C."/>
            <person name="Castanera R."/>
            <person name="Culley D."/>
            <person name="Daum C."/>
            <person name="Ezra D."/>
            <person name="Gonzalez J."/>
            <person name="Henrissat B."/>
            <person name="Kuo A."/>
            <person name="Liang C."/>
            <person name="Lipzen A."/>
            <person name="Lutzoni F."/>
            <person name="Magnuson J."/>
            <person name="Mondo S."/>
            <person name="Nolan M."/>
            <person name="Ohm R."/>
            <person name="Pangilinan J."/>
            <person name="Park H.-J."/>
            <person name="Ramirez L."/>
            <person name="Alfaro M."/>
            <person name="Sun H."/>
            <person name="Tritt A."/>
            <person name="Yoshinaga Y."/>
            <person name="Zwiers L.-H."/>
            <person name="Turgeon B."/>
            <person name="Goodwin S."/>
            <person name="Spatafora J."/>
            <person name="Crous P."/>
            <person name="Grigoriev I."/>
        </authorList>
    </citation>
    <scope>NUCLEOTIDE SEQUENCE</scope>
    <source>
        <strain evidence="17">CBS 122367</strain>
    </source>
</reference>
<feature type="signal peptide" evidence="13">
    <location>
        <begin position="1"/>
        <end position="23"/>
    </location>
</feature>
<dbReference type="InterPro" id="IPR011706">
    <property type="entry name" value="Cu-oxidase_C"/>
</dbReference>
<gene>
    <name evidence="17" type="ORF">K458DRAFT_353776</name>
</gene>
<organism evidence="17 18">
    <name type="scientific">Lentithecium fluviatile CBS 122367</name>
    <dbReference type="NCBI Taxonomy" id="1168545"/>
    <lineage>
        <taxon>Eukaryota</taxon>
        <taxon>Fungi</taxon>
        <taxon>Dikarya</taxon>
        <taxon>Ascomycota</taxon>
        <taxon>Pezizomycotina</taxon>
        <taxon>Dothideomycetes</taxon>
        <taxon>Pleosporomycetidae</taxon>
        <taxon>Pleosporales</taxon>
        <taxon>Massarineae</taxon>
        <taxon>Lentitheciaceae</taxon>
        <taxon>Lentithecium</taxon>
    </lineage>
</organism>
<dbReference type="CDD" id="cd13901">
    <property type="entry name" value="CuRO_3_MaLCC_like"/>
    <property type="match status" value="1"/>
</dbReference>
<feature type="chain" id="PRO_5026273986" description="laccase" evidence="13">
    <location>
        <begin position="24"/>
        <end position="575"/>
    </location>
</feature>
<evidence type="ECO:0000256" key="8">
    <source>
        <dbReference type="ARBA" id="ARBA00023002"/>
    </source>
</evidence>
<evidence type="ECO:0000256" key="13">
    <source>
        <dbReference type="SAM" id="SignalP"/>
    </source>
</evidence>
<proteinExistence type="inferred from homology"/>
<dbReference type="GO" id="GO:0052716">
    <property type="term" value="F:hydroquinone:oxygen oxidoreductase activity"/>
    <property type="evidence" value="ECO:0007669"/>
    <property type="project" value="UniProtKB-EC"/>
</dbReference>
<dbReference type="Pfam" id="PF07732">
    <property type="entry name" value="Cu-oxidase_3"/>
    <property type="match status" value="1"/>
</dbReference>
<name>A0A6G1JNN6_9PLEO</name>
<sequence length="575" mass="62864">MFPMVALSLPALTALLTVISAAAASITAPKSDNTVGKRAACAGNTADDRTSWCDFSIDTDWYEEVPDTGVTREYWLELVETDVSPDGFTRSAMTINGSIPGPTIVADWGDELIIHIINNLNINGTSIHWHGLRQNYTNPNDGVVSITQCAQAPGDTFTYRMRATQYGTSWYHSHFSLQAWDGIFGSIVINGPATANYDEDAGPIIIADWFHESVYSLAAQAATGGPPTPENGLINGTNIFEDGSADQTGSRFELTFQPGTSYRLRLINVAIDSFWKFMIDNHTMTVIAIDLVPVVPFTTDILSIGIAQRYDVIVNADQSDIASDFWLRFIPQSACSSNDMADNIRGIVHYGDSTGTPTTSQYEFSDDCLDMDMSLLVPHVQKDVPPTHFYEEKEDVGLSVNSDGTLKWTINGSSLAVQWGDPTVLQILNNDTTFDTSQNLIRLDEANQWAYIIIETTLGVAHPIHLHGHDFHLLAQGDGTYSTDTPLQLSNPPRRDVAMLPASGHVVLAWETDNPGAWLVHCHIGWHTVNGLAFQFAERISEIPSILDADSVEQNCDSWNAFASANGIVVDDSGV</sequence>
<keyword evidence="6 13" id="KW-0732">Signal</keyword>
<evidence type="ECO:0000259" key="14">
    <source>
        <dbReference type="Pfam" id="PF00394"/>
    </source>
</evidence>
<dbReference type="CDD" id="cd13880">
    <property type="entry name" value="CuRO_2_MaLCC_like"/>
    <property type="match status" value="1"/>
</dbReference>
<keyword evidence="10" id="KW-1015">Disulfide bond</keyword>
<dbReference type="InterPro" id="IPR033138">
    <property type="entry name" value="Cu_oxidase_CS"/>
</dbReference>
<evidence type="ECO:0000256" key="1">
    <source>
        <dbReference type="ARBA" id="ARBA00000349"/>
    </source>
</evidence>
<evidence type="ECO:0000256" key="5">
    <source>
        <dbReference type="ARBA" id="ARBA00022723"/>
    </source>
</evidence>
<comment type="catalytic activity">
    <reaction evidence="1">
        <text>4 hydroquinone + O2 = 4 benzosemiquinone + 2 H2O</text>
        <dbReference type="Rhea" id="RHEA:11276"/>
        <dbReference type="ChEBI" id="CHEBI:15377"/>
        <dbReference type="ChEBI" id="CHEBI:15379"/>
        <dbReference type="ChEBI" id="CHEBI:17594"/>
        <dbReference type="ChEBI" id="CHEBI:17977"/>
        <dbReference type="EC" id="1.10.3.2"/>
    </reaction>
</comment>
<keyword evidence="8" id="KW-0560">Oxidoreductase</keyword>
<keyword evidence="7" id="KW-0677">Repeat</keyword>
<dbReference type="GO" id="GO:0005507">
    <property type="term" value="F:copper ion binding"/>
    <property type="evidence" value="ECO:0007669"/>
    <property type="project" value="InterPro"/>
</dbReference>
<feature type="domain" description="Plastocyanin-like" evidence="14">
    <location>
        <begin position="203"/>
        <end position="351"/>
    </location>
</feature>
<keyword evidence="9" id="KW-0186">Copper</keyword>
<dbReference type="Gene3D" id="2.60.40.420">
    <property type="entry name" value="Cupredoxins - blue copper proteins"/>
    <property type="match status" value="3"/>
</dbReference>
<evidence type="ECO:0000313" key="17">
    <source>
        <dbReference type="EMBL" id="KAF2691773.1"/>
    </source>
</evidence>
<dbReference type="PANTHER" id="PTHR11709:SF502">
    <property type="entry name" value="MULTICOPPER OXIDASE"/>
    <property type="match status" value="1"/>
</dbReference>
<dbReference type="SUPFAM" id="SSF49503">
    <property type="entry name" value="Cupredoxins"/>
    <property type="match status" value="3"/>
</dbReference>
<dbReference type="Pfam" id="PF00394">
    <property type="entry name" value="Cu-oxidase"/>
    <property type="match status" value="1"/>
</dbReference>
<evidence type="ECO:0000256" key="3">
    <source>
        <dbReference type="ARBA" id="ARBA00010609"/>
    </source>
</evidence>
<evidence type="ECO:0000256" key="2">
    <source>
        <dbReference type="ARBA" id="ARBA00001935"/>
    </source>
</evidence>
<dbReference type="FunFam" id="2.60.40.420:FF:000021">
    <property type="entry name" value="Extracellular dihydrogeodin oxidase/laccase"/>
    <property type="match status" value="1"/>
</dbReference>
<dbReference type="FunFam" id="2.60.40.420:FF:000046">
    <property type="entry name" value="Multicopper oxidase"/>
    <property type="match status" value="1"/>
</dbReference>
<dbReference type="FunFam" id="2.60.40.420:FF:000038">
    <property type="entry name" value="Extracellular dihydrogeodin oxidase/laccase"/>
    <property type="match status" value="1"/>
</dbReference>
<evidence type="ECO:0000256" key="10">
    <source>
        <dbReference type="ARBA" id="ARBA00023157"/>
    </source>
</evidence>
<protein>
    <recommendedName>
        <fullName evidence="4">laccase</fullName>
        <ecNumber evidence="4">1.10.3.2</ecNumber>
    </recommendedName>
</protein>
<dbReference type="InterPro" id="IPR001117">
    <property type="entry name" value="Cu-oxidase_2nd"/>
</dbReference>
<dbReference type="Pfam" id="PF07731">
    <property type="entry name" value="Cu-oxidase_2"/>
    <property type="match status" value="1"/>
</dbReference>
<feature type="domain" description="Plastocyanin-like" evidence="16">
    <location>
        <begin position="80"/>
        <end position="192"/>
    </location>
</feature>
<evidence type="ECO:0000259" key="16">
    <source>
        <dbReference type="Pfam" id="PF07732"/>
    </source>
</evidence>
<dbReference type="PANTHER" id="PTHR11709">
    <property type="entry name" value="MULTI-COPPER OXIDASE"/>
    <property type="match status" value="1"/>
</dbReference>
<evidence type="ECO:0000256" key="9">
    <source>
        <dbReference type="ARBA" id="ARBA00023008"/>
    </source>
</evidence>
<dbReference type="PROSITE" id="PS00079">
    <property type="entry name" value="MULTICOPPER_OXIDASE1"/>
    <property type="match status" value="1"/>
</dbReference>
<evidence type="ECO:0000256" key="12">
    <source>
        <dbReference type="ARBA" id="ARBA00023185"/>
    </source>
</evidence>
<dbReference type="GO" id="GO:0046274">
    <property type="term" value="P:lignin catabolic process"/>
    <property type="evidence" value="ECO:0007669"/>
    <property type="project" value="UniProtKB-KW"/>
</dbReference>
<dbReference type="InterPro" id="IPR008972">
    <property type="entry name" value="Cupredoxin"/>
</dbReference>
<dbReference type="EC" id="1.10.3.2" evidence="4"/>
<dbReference type="PROSITE" id="PS00080">
    <property type="entry name" value="MULTICOPPER_OXIDASE2"/>
    <property type="match status" value="1"/>
</dbReference>
<comment type="similarity">
    <text evidence="3">Belongs to the multicopper oxidase family.</text>
</comment>
<evidence type="ECO:0000256" key="7">
    <source>
        <dbReference type="ARBA" id="ARBA00022737"/>
    </source>
</evidence>
<dbReference type="EMBL" id="MU005569">
    <property type="protein sequence ID" value="KAF2691773.1"/>
    <property type="molecule type" value="Genomic_DNA"/>
</dbReference>
<keyword evidence="11" id="KW-0325">Glycoprotein</keyword>